<evidence type="ECO:0000313" key="1">
    <source>
        <dbReference type="EMBL" id="KAK4495982.1"/>
    </source>
</evidence>
<comment type="caution">
    <text evidence="1">The sequence shown here is derived from an EMBL/GenBank/DDBJ whole genome shotgun (WGS) entry which is preliminary data.</text>
</comment>
<gene>
    <name evidence="1" type="ORF">PRZ48_013250</name>
</gene>
<reference evidence="1 2" key="1">
    <citation type="journal article" date="2023" name="G3 (Bethesda)">
        <title>A chromosome-level genome assembly of Zasmidium syzygii isolated from banana leaves.</title>
        <authorList>
            <person name="van Westerhoven A.C."/>
            <person name="Mehrabi R."/>
            <person name="Talebi R."/>
            <person name="Steentjes M.B.F."/>
            <person name="Corcolon B."/>
            <person name="Chong P.A."/>
            <person name="Kema G.H.J."/>
            <person name="Seidl M.F."/>
        </authorList>
    </citation>
    <scope>NUCLEOTIDE SEQUENCE [LARGE SCALE GENOMIC DNA]</scope>
    <source>
        <strain evidence="1 2">P124</strain>
    </source>
</reference>
<dbReference type="Proteomes" id="UP001305779">
    <property type="component" value="Unassembled WGS sequence"/>
</dbReference>
<name>A0ABR0E3J0_ZASCE</name>
<organism evidence="1 2">
    <name type="scientific">Zasmidium cellare</name>
    <name type="common">Wine cellar mold</name>
    <name type="synonym">Racodium cellare</name>
    <dbReference type="NCBI Taxonomy" id="395010"/>
    <lineage>
        <taxon>Eukaryota</taxon>
        <taxon>Fungi</taxon>
        <taxon>Dikarya</taxon>
        <taxon>Ascomycota</taxon>
        <taxon>Pezizomycotina</taxon>
        <taxon>Dothideomycetes</taxon>
        <taxon>Dothideomycetidae</taxon>
        <taxon>Mycosphaerellales</taxon>
        <taxon>Mycosphaerellaceae</taxon>
        <taxon>Zasmidium</taxon>
    </lineage>
</organism>
<dbReference type="EMBL" id="JAXOVC010000011">
    <property type="protein sequence ID" value="KAK4495982.1"/>
    <property type="molecule type" value="Genomic_DNA"/>
</dbReference>
<protein>
    <submittedName>
        <fullName evidence="1">Uncharacterized protein</fullName>
    </submittedName>
</protein>
<accession>A0ABR0E3J0</accession>
<evidence type="ECO:0000313" key="2">
    <source>
        <dbReference type="Proteomes" id="UP001305779"/>
    </source>
</evidence>
<proteinExistence type="predicted"/>
<keyword evidence="2" id="KW-1185">Reference proteome</keyword>
<sequence length="169" mass="16916">MGVKPNAINVGNVDLNQLADVIAGQCYTDTETGLAGCDPSEVNVTTTLEGGTQANVVVSVTTQSFQSYAKNLFVAAVAAALDGTAKRNTVNGDGKNSITVATIPPSFFVALERLPEQTVTIGMVVEEIPQGDDTCGEILTVGAAIAGAAGPAGAAAGLALTIASVFCGK</sequence>